<dbReference type="Gene3D" id="3.90.550.10">
    <property type="entry name" value="Spore Coat Polysaccharide Biosynthesis Protein SpsA, Chain A"/>
    <property type="match status" value="1"/>
</dbReference>
<name>A0ABN9WFF1_9DINO</name>
<feature type="non-terminal residue" evidence="4">
    <location>
        <position position="1020"/>
    </location>
</feature>
<dbReference type="SUPFAM" id="SSF52087">
    <property type="entry name" value="CRAL/TRIO domain"/>
    <property type="match status" value="1"/>
</dbReference>
<evidence type="ECO:0000256" key="1">
    <source>
        <dbReference type="SAM" id="MobiDB-lite"/>
    </source>
</evidence>
<protein>
    <recommendedName>
        <fullName evidence="3">CRAL-TRIO domain-containing protein</fullName>
    </recommendedName>
</protein>
<gene>
    <name evidence="4" type="ORF">PCOR1329_LOCUS65787</name>
</gene>
<dbReference type="InterPro" id="IPR036273">
    <property type="entry name" value="CRAL/TRIO_N_dom_sf"/>
</dbReference>
<feature type="compositionally biased region" description="Basic residues" evidence="1">
    <location>
        <begin position="109"/>
        <end position="118"/>
    </location>
</feature>
<dbReference type="SMART" id="SM01100">
    <property type="entry name" value="CRAL_TRIO_N"/>
    <property type="match status" value="1"/>
</dbReference>
<feature type="transmembrane region" description="Helical" evidence="2">
    <location>
        <begin position="625"/>
        <end position="648"/>
    </location>
</feature>
<dbReference type="Proteomes" id="UP001189429">
    <property type="component" value="Unassembled WGS sequence"/>
</dbReference>
<organism evidence="4 5">
    <name type="scientific">Prorocentrum cordatum</name>
    <dbReference type="NCBI Taxonomy" id="2364126"/>
    <lineage>
        <taxon>Eukaryota</taxon>
        <taxon>Sar</taxon>
        <taxon>Alveolata</taxon>
        <taxon>Dinophyceae</taxon>
        <taxon>Prorocentrales</taxon>
        <taxon>Prorocentraceae</taxon>
        <taxon>Prorocentrum</taxon>
    </lineage>
</organism>
<keyword evidence="2" id="KW-0472">Membrane</keyword>
<dbReference type="PANTHER" id="PTHR23324:SF83">
    <property type="entry name" value="SEC14-LIKE PROTEIN 2"/>
    <property type="match status" value="1"/>
</dbReference>
<feature type="compositionally biased region" description="Gly residues" evidence="1">
    <location>
        <begin position="377"/>
        <end position="388"/>
    </location>
</feature>
<dbReference type="InterPro" id="IPR001251">
    <property type="entry name" value="CRAL-TRIO_dom"/>
</dbReference>
<sequence>MSLHEDKTLCPTCGWCSSPAGAAAAAGRGHPRGRSISRVTPGTGKIVLQTETRAGGRLFFAPCASERTQRGGTEAAAGRHVLCTGSRLGDDADTATLPSRHGDAAAGGRLRRPGRSGRPRALSFSGGRGATDASARCGVGGAVGVEIKSWLIRVAGEGDESALPTSSRAGLQQDIVVLRLAKCHQQRRANAVFAVRGRGSRSLAFQTVHAEGVKTVRADSAPRGWLESESSQKLWIPWLLGRPPPALQLLLSAWPVLPLWGRLWRHPRAAAALSPAGRGRCPASLSPLWDIRRTFASVKAAKLPAGRWPLAGPQGDRAGGRPPAPRTAREAWASAVAIASFDAGGVDAMAWVEAVRVLCASIRRHEPPGLRRPFIGGPAGPHGGGGHGPALRRDLRGGRHPPRGCRRGDRAPEPRQVRQRATAGRGASISPFRAGGLRPHRSAAIDADALVVGPLSHLFDAPPGLFLAATINGTPINTGVMVITPSQDFMPALFDVLRVEAWEEKAGWAACASDASGVAERVCGSASGGVFNAFCTQGLIDAVQLALSDRLGDAVWIRQVPEMSYCAPETPDNILGWSLACGLLLGSSSGVSLAARASRGCLARLTQGSPQLTAHSSRVHGIMSLLGLAGGAPVEVFTAAALLLWYWLRQRRRLSKKDLADYSAPTGQLSGNRVGGSASQHDAAACWALGHGRYKHCGLREDPLASTELPVVSRTNIDIPLLDAECSAERKQMLEVLSRRVADLAELANRGPGCGGHRTDPSTLERYLRANNWNVSKAEKMLRAAASWRQKWDADRIFTHWDLEAYEQCLAPWWLSGGYLGHGKAGQPVALERIGRCKFADLVKAVPWEVLLRIDMVFCHRSLGALEEDALRRGVPLRPALVIMDLEGFGLDQAQFGAARAIAKLVESRCLLVTECTGKVLIIRAPSVFTKAWNTFSYLLEPGTRAKVEVVSGDAKSIEVLRKYVDDDVIPEYLGGSFCLGGDPECSLLLAPGGLPPRQALDRLLELTVRDGAVLPAAIE</sequence>
<proteinExistence type="predicted"/>
<comment type="caution">
    <text evidence="4">The sequence shown here is derived from an EMBL/GenBank/DDBJ whole genome shotgun (WGS) entry which is preliminary data.</text>
</comment>
<keyword evidence="2" id="KW-1133">Transmembrane helix</keyword>
<dbReference type="PANTHER" id="PTHR23324">
    <property type="entry name" value="SEC14 RELATED PROTEIN"/>
    <property type="match status" value="1"/>
</dbReference>
<dbReference type="EMBL" id="CAUYUJ010018438">
    <property type="protein sequence ID" value="CAK0883611.1"/>
    <property type="molecule type" value="Genomic_DNA"/>
</dbReference>
<evidence type="ECO:0000313" key="4">
    <source>
        <dbReference type="EMBL" id="CAK0883611.1"/>
    </source>
</evidence>
<dbReference type="Pfam" id="PF00650">
    <property type="entry name" value="CRAL_TRIO"/>
    <property type="match status" value="1"/>
</dbReference>
<dbReference type="PROSITE" id="PS50191">
    <property type="entry name" value="CRAL_TRIO"/>
    <property type="match status" value="1"/>
</dbReference>
<feature type="region of interest" description="Disordered" evidence="1">
    <location>
        <begin position="90"/>
        <end position="132"/>
    </location>
</feature>
<evidence type="ECO:0000313" key="5">
    <source>
        <dbReference type="Proteomes" id="UP001189429"/>
    </source>
</evidence>
<dbReference type="CDD" id="cd00170">
    <property type="entry name" value="SEC14"/>
    <property type="match status" value="1"/>
</dbReference>
<dbReference type="InterPro" id="IPR051064">
    <property type="entry name" value="SEC14/CRAL-TRIO_domain"/>
</dbReference>
<feature type="domain" description="CRAL-TRIO" evidence="3">
    <location>
        <begin position="807"/>
        <end position="977"/>
    </location>
</feature>
<reference evidence="4" key="1">
    <citation type="submission" date="2023-10" db="EMBL/GenBank/DDBJ databases">
        <authorList>
            <person name="Chen Y."/>
            <person name="Shah S."/>
            <person name="Dougan E. K."/>
            <person name="Thang M."/>
            <person name="Chan C."/>
        </authorList>
    </citation>
    <scope>NUCLEOTIDE SEQUENCE [LARGE SCALE GENOMIC DNA]</scope>
</reference>
<dbReference type="Gene3D" id="3.40.525.10">
    <property type="entry name" value="CRAL-TRIO lipid binding domain"/>
    <property type="match status" value="1"/>
</dbReference>
<evidence type="ECO:0000256" key="2">
    <source>
        <dbReference type="SAM" id="Phobius"/>
    </source>
</evidence>
<feature type="region of interest" description="Disordered" evidence="1">
    <location>
        <begin position="307"/>
        <end position="326"/>
    </location>
</feature>
<dbReference type="InterPro" id="IPR011074">
    <property type="entry name" value="CRAL/TRIO_N_dom"/>
</dbReference>
<accession>A0ABN9WFF1</accession>
<feature type="compositionally biased region" description="Basic and acidic residues" evidence="1">
    <location>
        <begin position="406"/>
        <end position="416"/>
    </location>
</feature>
<dbReference type="InterPro" id="IPR029044">
    <property type="entry name" value="Nucleotide-diphossugar_trans"/>
</dbReference>
<keyword evidence="5" id="KW-1185">Reference proteome</keyword>
<feature type="region of interest" description="Disordered" evidence="1">
    <location>
        <begin position="370"/>
        <end position="435"/>
    </location>
</feature>
<keyword evidence="2" id="KW-0812">Transmembrane</keyword>
<dbReference type="SUPFAM" id="SSF46938">
    <property type="entry name" value="CRAL/TRIO N-terminal domain"/>
    <property type="match status" value="1"/>
</dbReference>
<dbReference type="SMART" id="SM00516">
    <property type="entry name" value="SEC14"/>
    <property type="match status" value="1"/>
</dbReference>
<evidence type="ECO:0000259" key="3">
    <source>
        <dbReference type="PROSITE" id="PS50191"/>
    </source>
</evidence>
<dbReference type="Pfam" id="PF03765">
    <property type="entry name" value="CRAL_TRIO_N"/>
    <property type="match status" value="1"/>
</dbReference>
<dbReference type="InterPro" id="IPR036865">
    <property type="entry name" value="CRAL-TRIO_dom_sf"/>
</dbReference>